<name>A0A9P6VSS0_MAUEX</name>
<reference evidence="1 2" key="1">
    <citation type="submission" date="2020-11" db="EMBL/GenBank/DDBJ databases">
        <title>Kefir isolates.</title>
        <authorList>
            <person name="Marcisauskas S."/>
            <person name="Kim Y."/>
            <person name="Blasche S."/>
        </authorList>
    </citation>
    <scope>NUCLEOTIDE SEQUENCE [LARGE SCALE GENOMIC DNA]</scope>
    <source>
        <strain evidence="1 2">OG2</strain>
    </source>
</reference>
<accession>A0A9P6VSS0</accession>
<organism evidence="1 2">
    <name type="scientific">Maudiozyma exigua</name>
    <name type="common">Yeast</name>
    <name type="synonym">Kazachstania exigua</name>
    <dbReference type="NCBI Taxonomy" id="34358"/>
    <lineage>
        <taxon>Eukaryota</taxon>
        <taxon>Fungi</taxon>
        <taxon>Dikarya</taxon>
        <taxon>Ascomycota</taxon>
        <taxon>Saccharomycotina</taxon>
        <taxon>Saccharomycetes</taxon>
        <taxon>Saccharomycetales</taxon>
        <taxon>Saccharomycetaceae</taxon>
        <taxon>Maudiozyma</taxon>
    </lineage>
</organism>
<dbReference type="Proteomes" id="UP000750334">
    <property type="component" value="Unassembled WGS sequence"/>
</dbReference>
<dbReference type="OrthoDB" id="4065814at2759"/>
<comment type="caution">
    <text evidence="1">The sequence shown here is derived from an EMBL/GenBank/DDBJ whole genome shotgun (WGS) entry which is preliminary data.</text>
</comment>
<evidence type="ECO:0000313" key="1">
    <source>
        <dbReference type="EMBL" id="KAG0653803.1"/>
    </source>
</evidence>
<protein>
    <submittedName>
        <fullName evidence="1">Uncharacterized protein</fullName>
    </submittedName>
</protein>
<keyword evidence="2" id="KW-1185">Reference proteome</keyword>
<evidence type="ECO:0000313" key="2">
    <source>
        <dbReference type="Proteomes" id="UP000750334"/>
    </source>
</evidence>
<dbReference type="AlphaFoldDB" id="A0A9P6VSS0"/>
<gene>
    <name evidence="1" type="ORF">C6P45_003637</name>
</gene>
<proteinExistence type="predicted"/>
<sequence>MIAANLTNSENSLQISAAATDYTEVNLNIVLNIITLSSTFITCSSATITPFALGSCVFNTLAFITSLMLNILVGMDSIPDGSTTSDLFGGIGCGLNGGLVQRLNSFGELFVYEVRDDGMKCVSVTIGKLGSSSMPGVQQSVCITSEGLDLISTPHKISIKGMTHKLGKKLKKEDGTVEANQVSKIVNTYSKYGSFGSAMIDKLGEIQDAYLNKQLSDVNRTLSVNVDHNDQTMLQIALKLL</sequence>
<dbReference type="EMBL" id="PUHR01000394">
    <property type="protein sequence ID" value="KAG0653803.1"/>
    <property type="molecule type" value="Genomic_DNA"/>
</dbReference>